<accession>A0A364LF58</accession>
<comment type="caution">
    <text evidence="1">The sequence shown here is derived from an EMBL/GenBank/DDBJ whole genome shotgun (WGS) entry which is preliminary data.</text>
</comment>
<dbReference type="EMBL" id="MVJN01000016">
    <property type="protein sequence ID" value="RAP34511.1"/>
    <property type="molecule type" value="Genomic_DNA"/>
</dbReference>
<protein>
    <submittedName>
        <fullName evidence="1">Uncharacterized protein</fullName>
    </submittedName>
</protein>
<dbReference type="AlphaFoldDB" id="A0A364LF58"/>
<evidence type="ECO:0000313" key="2">
    <source>
        <dbReference type="Proteomes" id="UP000249458"/>
    </source>
</evidence>
<gene>
    <name evidence="1" type="ORF">B1207_15420</name>
</gene>
<dbReference type="Proteomes" id="UP000249458">
    <property type="component" value="Unassembled WGS sequence"/>
</dbReference>
<reference evidence="1 2" key="1">
    <citation type="submission" date="2017-02" db="EMBL/GenBank/DDBJ databases">
        <title>Legionella quilivanii strain from human: case report and whole genome sequencing analysis.</title>
        <authorList>
            <person name="Lalancette C."/>
            <person name="Leduc J.-M."/>
            <person name="Levesque S."/>
            <person name="Fournier E."/>
            <person name="Saoud J."/>
            <person name="Faucher S.P."/>
            <person name="Bernard K."/>
            <person name="Martineau C."/>
            <person name="Longtin J."/>
        </authorList>
    </citation>
    <scope>NUCLEOTIDE SEQUENCE [LARGE SCALE GENOMIC DNA]</scope>
    <source>
        <strain evidence="1 2">ID143958</strain>
    </source>
</reference>
<organism evidence="1 2">
    <name type="scientific">Legionella quinlivanii</name>
    <dbReference type="NCBI Taxonomy" id="45073"/>
    <lineage>
        <taxon>Bacteria</taxon>
        <taxon>Pseudomonadati</taxon>
        <taxon>Pseudomonadota</taxon>
        <taxon>Gammaproteobacteria</taxon>
        <taxon>Legionellales</taxon>
        <taxon>Legionellaceae</taxon>
        <taxon>Legionella</taxon>
    </lineage>
</organism>
<proteinExistence type="predicted"/>
<sequence>MLVSRLHQFFEDLRSIAEPCDIKLLTSMQEDFAILNASSETEQIKDAQINCLLDYFNKRWQEVVDKDLNYTFDPRGANLPWVELARELSTELNIPYLKILIPVLIDHVEPDLLTRLSNELDPRTIFIGDDDKSWHRVLGLFNTIQKDAHSLYSYDTYNKLRPRPMTLKELLRLRSRKGELSFDWKDQIYQSFWDYLIREAAPEWKKKGKILQALKPLLLAVLETYLLLDAEHAETTLRFNEAYGQLSLQLKLASIEDANHFYGLKFTAENKEKYLLDILLDLSEKKLDLCWIIAMSQWLCEDGSLIVKNIALDSVYRTRKLGPYFDNAALQKILNQLQTSCPAELLPTLNQLISETSESLPDARPSEELVQKLRDLYAERFKAVVDKEHDYLRLQNGVNQPWIALAQNLAGAALIESNYYRFLIPSLAPENDIELISGDPVTHYPLSHYILSENGRYLIYLSNCVNQHTARRTFLNCSIEPPLPLTPKETQRLNFAASEYMNYFNKEVRKDPNPPLLKSTVDAVRELVKGSVYNNGLLANTVDDYRTQGQNAAKAYATFREFFKQLPKDEQQNLNSQRITLERDEFTFQEIFEQIWGQDNGDWEKQNLCMATGGRFFAKLVSDHSFKYFNDELEQSDSMDMLYLRNNSWKRAYKDSLPEDECLRRIRIILVSLMTHTFHKYGPEIRLDLWDCKNNVTTTGEEIFDKLKHLINYDEQEHVQFDYYMVLDIVSGALTKAAWLRFPETKAWLQSIQTGRLFSPSTVSCFEPELLFNMLMPRLQTKEAEPELLLNFLDQILKTMLQKENENKIWIRINIKFQNFLHQLKPDVQNEILRQLRTANKQQTITEVKSTFNILSGQFLKMRSEIQVVKTRAASPRFFSNAVQDNTVVSNCDEPVSPASFKDQVMTLGESKMEDKKTFSFQYAAFLTKPIPDRRSTLAVNQTTMVYS</sequence>
<dbReference type="RefSeq" id="WP_112220772.1">
    <property type="nucleotide sequence ID" value="NZ_MVJN01000016.1"/>
</dbReference>
<name>A0A364LF58_9GAMM</name>
<evidence type="ECO:0000313" key="1">
    <source>
        <dbReference type="EMBL" id="RAP34511.1"/>
    </source>
</evidence>